<sequence length="236" mass="23806">MHFHLAALLALPVLGLASKYGSQNLGCYSENNNVTSVLSFHFQSHGYCINHCNGLKSPYAALRNGIRCECTVTIDESSKVDDDQCNTACSGWPEDKCGGRNAYTLLTTGISPEDSFYKSPSKSSDSDSDSDSDSTVSISSVTETVSDAPSASTVGGGILVVAHPSSMRSSMATSASASTSANANAASVTKASGAASVTAASSSASSASPTTSDNAAGTLRAGPVAGIMLAGLGLLL</sequence>
<feature type="signal peptide" evidence="2">
    <location>
        <begin position="1"/>
        <end position="17"/>
    </location>
</feature>
<dbReference type="SMART" id="SM00321">
    <property type="entry name" value="WSC"/>
    <property type="match status" value="1"/>
</dbReference>
<evidence type="ECO:0000313" key="4">
    <source>
        <dbReference type="EMBL" id="KAJ5162201.1"/>
    </source>
</evidence>
<dbReference type="PROSITE" id="PS51212">
    <property type="entry name" value="WSC"/>
    <property type="match status" value="1"/>
</dbReference>
<proteinExistence type="predicted"/>
<feature type="domain" description="WSC" evidence="3">
    <location>
        <begin position="21"/>
        <end position="109"/>
    </location>
</feature>
<dbReference type="EMBL" id="JAPQKO010000005">
    <property type="protein sequence ID" value="KAJ5162201.1"/>
    <property type="molecule type" value="Genomic_DNA"/>
</dbReference>
<keyword evidence="2" id="KW-0732">Signal</keyword>
<evidence type="ECO:0000313" key="5">
    <source>
        <dbReference type="Proteomes" id="UP001146351"/>
    </source>
</evidence>
<evidence type="ECO:0000259" key="3">
    <source>
        <dbReference type="PROSITE" id="PS51212"/>
    </source>
</evidence>
<feature type="compositionally biased region" description="Low complexity" evidence="1">
    <location>
        <begin position="133"/>
        <end position="147"/>
    </location>
</feature>
<feature type="chain" id="PRO_5040776816" description="WSC domain-containing protein" evidence="2">
    <location>
        <begin position="18"/>
        <end position="236"/>
    </location>
</feature>
<comment type="caution">
    <text evidence="4">The sequence shown here is derived from an EMBL/GenBank/DDBJ whole genome shotgun (WGS) entry which is preliminary data.</text>
</comment>
<name>A0A9W9I2J6_9EURO</name>
<feature type="region of interest" description="Disordered" evidence="1">
    <location>
        <begin position="115"/>
        <end position="153"/>
    </location>
</feature>
<reference evidence="4" key="2">
    <citation type="journal article" date="2023" name="IMA Fungus">
        <title>Comparative genomic study of the Penicillium genus elucidates a diverse pangenome and 15 lateral gene transfer events.</title>
        <authorList>
            <person name="Petersen C."/>
            <person name="Sorensen T."/>
            <person name="Nielsen M.R."/>
            <person name="Sondergaard T.E."/>
            <person name="Sorensen J.L."/>
            <person name="Fitzpatrick D.A."/>
            <person name="Frisvad J.C."/>
            <person name="Nielsen K.L."/>
        </authorList>
    </citation>
    <scope>NUCLEOTIDE SEQUENCE</scope>
    <source>
        <strain evidence="4">IBT 21917</strain>
    </source>
</reference>
<dbReference type="Proteomes" id="UP001146351">
    <property type="component" value="Unassembled WGS sequence"/>
</dbReference>
<evidence type="ECO:0000256" key="1">
    <source>
        <dbReference type="SAM" id="MobiDB-lite"/>
    </source>
</evidence>
<evidence type="ECO:0000256" key="2">
    <source>
        <dbReference type="SAM" id="SignalP"/>
    </source>
</evidence>
<dbReference type="InterPro" id="IPR002889">
    <property type="entry name" value="WSC_carb-bd"/>
</dbReference>
<protein>
    <recommendedName>
        <fullName evidence="3">WSC domain-containing protein</fullName>
    </recommendedName>
</protein>
<dbReference type="OrthoDB" id="2019572at2759"/>
<dbReference type="AlphaFoldDB" id="A0A9W9I2J6"/>
<reference evidence="4" key="1">
    <citation type="submission" date="2022-11" db="EMBL/GenBank/DDBJ databases">
        <authorList>
            <person name="Petersen C."/>
        </authorList>
    </citation>
    <scope>NUCLEOTIDE SEQUENCE</scope>
    <source>
        <strain evidence="4">IBT 21917</strain>
    </source>
</reference>
<dbReference type="Pfam" id="PF01822">
    <property type="entry name" value="WSC"/>
    <property type="match status" value="1"/>
</dbReference>
<accession>A0A9W9I2J6</accession>
<organism evidence="4 5">
    <name type="scientific">Penicillium capsulatum</name>
    <dbReference type="NCBI Taxonomy" id="69766"/>
    <lineage>
        <taxon>Eukaryota</taxon>
        <taxon>Fungi</taxon>
        <taxon>Dikarya</taxon>
        <taxon>Ascomycota</taxon>
        <taxon>Pezizomycotina</taxon>
        <taxon>Eurotiomycetes</taxon>
        <taxon>Eurotiomycetidae</taxon>
        <taxon>Eurotiales</taxon>
        <taxon>Aspergillaceae</taxon>
        <taxon>Penicillium</taxon>
    </lineage>
</organism>
<keyword evidence="5" id="KW-1185">Reference proteome</keyword>
<gene>
    <name evidence="4" type="ORF">N7492_007593</name>
</gene>